<dbReference type="AlphaFoldDB" id="N2B5U1"/>
<gene>
    <name evidence="1" type="ORF">C823_01174</name>
</gene>
<reference evidence="1 2" key="1">
    <citation type="journal article" date="2014" name="Genome Announc.">
        <title>Draft genome sequences of the altered schaedler flora, a defined bacterial community from gnotobiotic mice.</title>
        <authorList>
            <person name="Wannemuehler M.J."/>
            <person name="Overstreet A.M."/>
            <person name="Ward D.V."/>
            <person name="Phillips G.J."/>
        </authorList>
    </citation>
    <scope>NUCLEOTIDE SEQUENCE [LARGE SCALE GENOMIC DNA]</scope>
    <source>
        <strain evidence="1 2">ASF492</strain>
    </source>
</reference>
<evidence type="ECO:0000313" key="1">
    <source>
        <dbReference type="EMBL" id="EMZ33893.1"/>
    </source>
</evidence>
<dbReference type="STRING" id="1235802.C823_01174"/>
<organism evidence="1 2">
    <name type="scientific">Eubacterium plexicaudatum ASF492</name>
    <dbReference type="NCBI Taxonomy" id="1235802"/>
    <lineage>
        <taxon>Bacteria</taxon>
        <taxon>Bacillati</taxon>
        <taxon>Bacillota</taxon>
        <taxon>Clostridia</taxon>
        <taxon>Eubacteriales</taxon>
        <taxon>Eubacteriaceae</taxon>
        <taxon>Eubacterium</taxon>
    </lineage>
</organism>
<protein>
    <submittedName>
        <fullName evidence="1">Uncharacterized protein</fullName>
    </submittedName>
</protein>
<dbReference type="PATRIC" id="fig|1235802.3.peg.1257"/>
<name>N2B5U1_9FIRM</name>
<sequence>MELFQQAVTDENDIYIYFEVISRVNPSCILDFGMMLKRMGALSRQAMSRAIAQSVRLDGVDLYPDVLLPIYQVIYNQIYRVENLPDRKYDLGIVLCMEKRMDLTVIEYLCSHTSLILFDMDRKHFSDYVVSRYPCQELKLEQRTFGLACCARPY</sequence>
<dbReference type="EMBL" id="AQFT01000038">
    <property type="protein sequence ID" value="EMZ33893.1"/>
    <property type="molecule type" value="Genomic_DNA"/>
</dbReference>
<evidence type="ECO:0000313" key="2">
    <source>
        <dbReference type="Proteomes" id="UP000012589"/>
    </source>
</evidence>
<dbReference type="eggNOG" id="ENOG502ZM1S">
    <property type="taxonomic scope" value="Bacteria"/>
</dbReference>
<keyword evidence="2" id="KW-1185">Reference proteome</keyword>
<dbReference type="OrthoDB" id="2054557at2"/>
<comment type="caution">
    <text evidence="1">The sequence shown here is derived from an EMBL/GenBank/DDBJ whole genome shotgun (WGS) entry which is preliminary data.</text>
</comment>
<accession>N2B5U1</accession>
<dbReference type="Proteomes" id="UP000012589">
    <property type="component" value="Unassembled WGS sequence"/>
</dbReference>
<proteinExistence type="predicted"/>
<dbReference type="HOGENOM" id="CLU_1701600_0_0_9"/>